<evidence type="ECO:0000313" key="2">
    <source>
        <dbReference type="Proteomes" id="UP000233556"/>
    </source>
</evidence>
<proteinExistence type="predicted"/>
<reference evidence="2" key="2">
    <citation type="submission" date="2017-12" db="EMBL/GenBank/DDBJ databases">
        <title>Genome sequence of the Bar-tailed Godwit (Limosa lapponica baueri).</title>
        <authorList>
            <person name="Lima N.C.B."/>
            <person name="Parody-Merino A.M."/>
            <person name="Battley P.F."/>
            <person name="Fidler A.E."/>
            <person name="Prosdocimi F."/>
        </authorList>
    </citation>
    <scope>NUCLEOTIDE SEQUENCE [LARGE SCALE GENOMIC DNA]</scope>
</reference>
<reference evidence="2" key="1">
    <citation type="submission" date="2017-11" db="EMBL/GenBank/DDBJ databases">
        <authorList>
            <person name="Lima N.C."/>
            <person name="Parody-Merino A.M."/>
            <person name="Battley P.F."/>
            <person name="Fidler A.E."/>
            <person name="Prosdocimi F."/>
        </authorList>
    </citation>
    <scope>NUCLEOTIDE SEQUENCE [LARGE SCALE GENOMIC DNA]</scope>
</reference>
<organism evidence="1 2">
    <name type="scientific">Limosa lapponica baueri</name>
    <dbReference type="NCBI Taxonomy" id="1758121"/>
    <lineage>
        <taxon>Eukaryota</taxon>
        <taxon>Metazoa</taxon>
        <taxon>Chordata</taxon>
        <taxon>Craniata</taxon>
        <taxon>Vertebrata</taxon>
        <taxon>Euteleostomi</taxon>
        <taxon>Archelosauria</taxon>
        <taxon>Archosauria</taxon>
        <taxon>Dinosauria</taxon>
        <taxon>Saurischia</taxon>
        <taxon>Theropoda</taxon>
        <taxon>Coelurosauria</taxon>
        <taxon>Aves</taxon>
        <taxon>Neognathae</taxon>
        <taxon>Neoaves</taxon>
        <taxon>Charadriiformes</taxon>
        <taxon>Scolopacidae</taxon>
        <taxon>Limosa</taxon>
    </lineage>
</organism>
<protein>
    <submittedName>
        <fullName evidence="1">Phospholipase d1-like</fullName>
    </submittedName>
</protein>
<keyword evidence="2" id="KW-1185">Reference proteome</keyword>
<sequence>MRHCWEALQLSPEIFMKRPVVEGNRWRLDCILKRKAQQGVRIFVMLYKEVELALGINSEYSKRTLMRLHPNIKIMKPKYRSLSYPFLLPKSQQTANELKYQVPEAVHATVQVGVDVLLLTYS</sequence>
<gene>
    <name evidence="1" type="ORF">llap_18895</name>
</gene>
<accession>A0A2I0TAH5</accession>
<dbReference type="SUPFAM" id="SSF56024">
    <property type="entry name" value="Phospholipase D/nuclease"/>
    <property type="match status" value="1"/>
</dbReference>
<name>A0A2I0TAH5_LIMLA</name>
<dbReference type="OrthoDB" id="14911at2759"/>
<dbReference type="AlphaFoldDB" id="A0A2I0TAH5"/>
<evidence type="ECO:0000313" key="1">
    <source>
        <dbReference type="EMBL" id="PKU30801.1"/>
    </source>
</evidence>
<dbReference type="EMBL" id="KZ513953">
    <property type="protein sequence ID" value="PKU30801.1"/>
    <property type="molecule type" value="Genomic_DNA"/>
</dbReference>
<dbReference type="Proteomes" id="UP000233556">
    <property type="component" value="Unassembled WGS sequence"/>
</dbReference>